<evidence type="ECO:0000313" key="2">
    <source>
        <dbReference type="EMBL" id="MEE2023412.1"/>
    </source>
</evidence>
<reference evidence="2 3" key="1">
    <citation type="submission" date="2023-06" db="EMBL/GenBank/DDBJ databases">
        <title>Alkalimonas sp., MEB004 an alkaliphilic bacterium isolated from Lonar Lake, India.</title>
        <authorList>
            <person name="Joshi A."/>
            <person name="Thite S."/>
        </authorList>
    </citation>
    <scope>NUCLEOTIDE SEQUENCE [LARGE SCALE GENOMIC DNA]</scope>
    <source>
        <strain evidence="2 3">MEB004</strain>
    </source>
</reference>
<keyword evidence="1" id="KW-0812">Transmembrane</keyword>
<keyword evidence="1" id="KW-1133">Transmembrane helix</keyword>
<keyword evidence="1" id="KW-0472">Membrane</keyword>
<gene>
    <name evidence="2" type="ORF">QWF21_04070</name>
</gene>
<dbReference type="InterPro" id="IPR021344">
    <property type="entry name" value="DUF2970"/>
</dbReference>
<evidence type="ECO:0000256" key="1">
    <source>
        <dbReference type="SAM" id="Phobius"/>
    </source>
</evidence>
<keyword evidence="3" id="KW-1185">Reference proteome</keyword>
<dbReference type="RefSeq" id="WP_330086762.1">
    <property type="nucleotide sequence ID" value="NZ_JAUGZK010000002.1"/>
</dbReference>
<evidence type="ECO:0000313" key="3">
    <source>
        <dbReference type="Proteomes" id="UP001339167"/>
    </source>
</evidence>
<accession>A0ABU7JCK2</accession>
<name>A0ABU7JCK2_9GAMM</name>
<proteinExistence type="predicted"/>
<dbReference type="Pfam" id="PF11174">
    <property type="entry name" value="DUF2970"/>
    <property type="match status" value="1"/>
</dbReference>
<dbReference type="EMBL" id="JAUGZK010000002">
    <property type="protein sequence ID" value="MEE2023412.1"/>
    <property type="molecule type" value="Genomic_DNA"/>
</dbReference>
<protein>
    <submittedName>
        <fullName evidence="2">DUF2970 domain-containing protein</fullName>
    </submittedName>
</protein>
<feature type="transmembrane region" description="Helical" evidence="1">
    <location>
        <begin position="41"/>
        <end position="64"/>
    </location>
</feature>
<sequence length="65" mass="7127">MTANSPASWRQVLKAVAGAFIGVQSEQQRQQDFAARSPLPYILVGVVMAVLFVITVLLVVSWVLR</sequence>
<organism evidence="2 3">
    <name type="scientific">Alkalimonas mucilaginosa</name>
    <dbReference type="NCBI Taxonomy" id="3057676"/>
    <lineage>
        <taxon>Bacteria</taxon>
        <taxon>Pseudomonadati</taxon>
        <taxon>Pseudomonadota</taxon>
        <taxon>Gammaproteobacteria</taxon>
        <taxon>Alkalimonas</taxon>
    </lineage>
</organism>
<comment type="caution">
    <text evidence="2">The sequence shown here is derived from an EMBL/GenBank/DDBJ whole genome shotgun (WGS) entry which is preliminary data.</text>
</comment>
<dbReference type="Proteomes" id="UP001339167">
    <property type="component" value="Unassembled WGS sequence"/>
</dbReference>